<evidence type="ECO:0000256" key="2">
    <source>
        <dbReference type="ARBA" id="ARBA00023082"/>
    </source>
</evidence>
<dbReference type="Proteomes" id="UP000033934">
    <property type="component" value="Unassembled WGS sequence"/>
</dbReference>
<dbReference type="EMBL" id="LBVO01000001">
    <property type="protein sequence ID" value="KKQ90646.1"/>
    <property type="molecule type" value="Genomic_DNA"/>
</dbReference>
<dbReference type="Gene3D" id="1.20.140.160">
    <property type="match status" value="1"/>
</dbReference>
<comment type="caution">
    <text evidence="7">The sequence shown here is derived from an EMBL/GenBank/DDBJ whole genome shotgun (WGS) entry which is preliminary data.</text>
</comment>
<dbReference type="GO" id="GO:0003677">
    <property type="term" value="F:DNA binding"/>
    <property type="evidence" value="ECO:0007669"/>
    <property type="project" value="UniProtKB-KW"/>
</dbReference>
<dbReference type="GO" id="GO:0016987">
    <property type="term" value="F:sigma factor activity"/>
    <property type="evidence" value="ECO:0007669"/>
    <property type="project" value="UniProtKB-KW"/>
</dbReference>
<evidence type="ECO:0000259" key="5">
    <source>
        <dbReference type="Pfam" id="PF04542"/>
    </source>
</evidence>
<dbReference type="InterPro" id="IPR007627">
    <property type="entry name" value="RNA_pol_sigma70_r2"/>
</dbReference>
<dbReference type="InterPro" id="IPR007630">
    <property type="entry name" value="RNA_pol_sigma70_r4"/>
</dbReference>
<keyword evidence="2" id="KW-0731">Sigma factor</keyword>
<dbReference type="NCBIfam" id="TIGR02937">
    <property type="entry name" value="sigma70-ECF"/>
    <property type="match status" value="1"/>
</dbReference>
<evidence type="ECO:0000259" key="6">
    <source>
        <dbReference type="Pfam" id="PF04545"/>
    </source>
</evidence>
<dbReference type="CDD" id="cd06171">
    <property type="entry name" value="Sigma70_r4"/>
    <property type="match status" value="1"/>
</dbReference>
<dbReference type="PANTHER" id="PTHR30603:SF17">
    <property type="entry name" value="RNA POLYMERASE SIGMA-G FACTOR"/>
    <property type="match status" value="1"/>
</dbReference>
<dbReference type="SUPFAM" id="SSF88659">
    <property type="entry name" value="Sigma3 and sigma4 domains of RNA polymerase sigma factors"/>
    <property type="match status" value="1"/>
</dbReference>
<organism evidence="7 8">
    <name type="scientific">Berkelbacteria bacterium GW2011_GWA2_38_9</name>
    <dbReference type="NCBI Taxonomy" id="1618334"/>
    <lineage>
        <taxon>Bacteria</taxon>
        <taxon>Candidatus Berkelbacteria</taxon>
    </lineage>
</organism>
<sequence>MDSQRTSHQKERDRLWVLYRAEFFKRGPNSKKAQEYRSDFIEANRPMAWNFIQRHYGWLSLEVLEEMNQECMLAIIKAFDKFDHDKYKVFSTYAIGWIRQTADRYFQSSLKIHLPVHRQETGKYLARAEYLFLAVNGSEASSDAELADFLECDALILSETRRLCAVKSVVSLDQPFEDDGNFTWLDNIPDCSEEPFNVLYGHTSEEISSEALQEALDRLDERTRAMLLQYFNDSTLEEVGLTFGVTRQLVHQSIRNGIRRLRQIFGVPGNKVDLWAAKESVSQEEPAQVIAISGLKEIVIEKEKEHGLVKKKGQKTLTKEREADSFFRRPGNGHGKKDEEEDFSPLAGFVAQELDLATVAASLEPEDEADEIEEEGESEMPIELTVAQYTVALTVAEGTEVGQAILVDENHLADQSKIPGAKHVLEHLVTIGVFSRDGVTHTLEENQVVVVSGDFRQEDDLLDPKINLEELRQHLTRGRQGHANGESLPLPVLSERELKIAQIVWNFAGVGQMARVPLSHLKRVTGTTLQAGMRILVERGILLSGGLMSGKYQQGQAVVMLKGQSELLDLNKLARPCSDFDAEKSSSAQKGGSASKLVQKPPKAIAEVPAQLTEVAPQSVVVESLLPPEMVRFDEIVAEVKAAAGSEDGKPRMGIEGRFTKIVPIDFEPSIHEGILILARKLRDLGIILELKTWIVE</sequence>
<dbReference type="AlphaFoldDB" id="A0A0G0PMZ6"/>
<dbReference type="InterPro" id="IPR050239">
    <property type="entry name" value="Sigma-70_RNA_pol_init_factors"/>
</dbReference>
<dbReference type="Gene3D" id="1.20.120.1810">
    <property type="match status" value="1"/>
</dbReference>
<evidence type="ECO:0000256" key="3">
    <source>
        <dbReference type="ARBA" id="ARBA00023125"/>
    </source>
</evidence>
<keyword evidence="1" id="KW-0805">Transcription regulation</keyword>
<protein>
    <submittedName>
        <fullName evidence="7">RNA polymerase sigma factor</fullName>
    </submittedName>
</protein>
<evidence type="ECO:0000256" key="1">
    <source>
        <dbReference type="ARBA" id="ARBA00023015"/>
    </source>
</evidence>
<feature type="domain" description="RNA polymerase sigma-70 region 4" evidence="6">
    <location>
        <begin position="215"/>
        <end position="263"/>
    </location>
</feature>
<evidence type="ECO:0000313" key="8">
    <source>
        <dbReference type="Proteomes" id="UP000033934"/>
    </source>
</evidence>
<keyword evidence="4" id="KW-0804">Transcription</keyword>
<dbReference type="InterPro" id="IPR013324">
    <property type="entry name" value="RNA_pol_sigma_r3/r4-like"/>
</dbReference>
<evidence type="ECO:0000313" key="7">
    <source>
        <dbReference type="EMBL" id="KKQ90646.1"/>
    </source>
</evidence>
<dbReference type="Pfam" id="PF04542">
    <property type="entry name" value="Sigma70_r2"/>
    <property type="match status" value="1"/>
</dbReference>
<accession>A0A0G0PMZ6</accession>
<dbReference type="Pfam" id="PF04545">
    <property type="entry name" value="Sigma70_r4"/>
    <property type="match status" value="1"/>
</dbReference>
<dbReference type="SUPFAM" id="SSF88946">
    <property type="entry name" value="Sigma2 domain of RNA polymerase sigma factors"/>
    <property type="match status" value="1"/>
</dbReference>
<dbReference type="InterPro" id="IPR000943">
    <property type="entry name" value="RNA_pol_sigma70"/>
</dbReference>
<dbReference type="InterPro" id="IPR013325">
    <property type="entry name" value="RNA_pol_sigma_r2"/>
</dbReference>
<evidence type="ECO:0000256" key="4">
    <source>
        <dbReference type="ARBA" id="ARBA00023163"/>
    </source>
</evidence>
<dbReference type="PRINTS" id="PR00046">
    <property type="entry name" value="SIGMA70FCT"/>
</dbReference>
<dbReference type="InterPro" id="IPR014284">
    <property type="entry name" value="RNA_pol_sigma-70_dom"/>
</dbReference>
<reference evidence="7 8" key="1">
    <citation type="journal article" date="2015" name="Nature">
        <title>rRNA introns, odd ribosomes, and small enigmatic genomes across a large radiation of phyla.</title>
        <authorList>
            <person name="Brown C.T."/>
            <person name="Hug L.A."/>
            <person name="Thomas B.C."/>
            <person name="Sharon I."/>
            <person name="Castelle C.J."/>
            <person name="Singh A."/>
            <person name="Wilkins M.J."/>
            <person name="Williams K.H."/>
            <person name="Banfield J.F."/>
        </authorList>
    </citation>
    <scope>NUCLEOTIDE SEQUENCE [LARGE SCALE GENOMIC DNA]</scope>
</reference>
<name>A0A0G0PMZ6_9BACT</name>
<keyword evidence="3" id="KW-0238">DNA-binding</keyword>
<dbReference type="GO" id="GO:0006352">
    <property type="term" value="P:DNA-templated transcription initiation"/>
    <property type="evidence" value="ECO:0007669"/>
    <property type="project" value="InterPro"/>
</dbReference>
<feature type="domain" description="RNA polymerase sigma-70 region 2" evidence="5">
    <location>
        <begin position="41"/>
        <end position="107"/>
    </location>
</feature>
<proteinExistence type="predicted"/>
<dbReference type="PANTHER" id="PTHR30603">
    <property type="entry name" value="RNA POLYMERASE SIGMA FACTOR RPO"/>
    <property type="match status" value="1"/>
</dbReference>
<gene>
    <name evidence="7" type="ORF">UT11_C0001G0011</name>
</gene>